<protein>
    <submittedName>
        <fullName evidence="2">Uncharacterized protein</fullName>
    </submittedName>
</protein>
<feature type="compositionally biased region" description="Polar residues" evidence="1">
    <location>
        <begin position="139"/>
        <end position="162"/>
    </location>
</feature>
<dbReference type="AlphaFoldDB" id="A0A1U7LL89"/>
<keyword evidence="3" id="KW-1185">Reference proteome</keyword>
<sequence length="435" mass="48942">MDTQSSADVGNTNKPGIDFDGILATLQNLSPNDQRRIMAAMFQPQQPIPTVATAAPTDYREYVENRFVEQQLNGQRPSDGLQHSVNQHMVHHPQYQALPSHQTSNYIYDRGRTFSSKGNVPHHVSSSGQPVTPHLLNRPVSTDYGNNALASQNVQRHQQQFPSIRHPGTRPFKSQDMQPAQNTNKPSSLPPRRTYKACNPHASQISQQPSAQLSQSADTMRQQKIVFSPLAQMQPQIWTMASKARGGREPTLPSQSQGPAIPPSEAFRRSYNASQLAIGQPANFNPSVRVSPHVMRPTVPPVRPQPIHTVRPQNVETSHTSLPPPFQQTPIQNYPVQQPERSWQPWHLSILTMTAVFFSRGEIDPQVMHHKIARYVHENPTMTLEELVVLMQDMNININYQSALYALTTTPSEFKSLEKKALLMRQSVLVRQAEE</sequence>
<feature type="non-terminal residue" evidence="2">
    <location>
        <position position="435"/>
    </location>
</feature>
<dbReference type="Proteomes" id="UP000186594">
    <property type="component" value="Unassembled WGS sequence"/>
</dbReference>
<dbReference type="EMBL" id="LXFE01001635">
    <property type="protein sequence ID" value="OLL23426.1"/>
    <property type="molecule type" value="Genomic_DNA"/>
</dbReference>
<organism evidence="2 3">
    <name type="scientific">Neolecta irregularis (strain DAH-3)</name>
    <dbReference type="NCBI Taxonomy" id="1198029"/>
    <lineage>
        <taxon>Eukaryota</taxon>
        <taxon>Fungi</taxon>
        <taxon>Dikarya</taxon>
        <taxon>Ascomycota</taxon>
        <taxon>Taphrinomycotina</taxon>
        <taxon>Neolectales</taxon>
        <taxon>Neolectaceae</taxon>
        <taxon>Neolecta</taxon>
    </lineage>
</organism>
<evidence type="ECO:0000313" key="2">
    <source>
        <dbReference type="EMBL" id="OLL23426.1"/>
    </source>
</evidence>
<reference evidence="2 3" key="1">
    <citation type="submission" date="2016-04" db="EMBL/GenBank/DDBJ databases">
        <title>Evolutionary innovation and constraint leading to complex multicellularity in the Ascomycota.</title>
        <authorList>
            <person name="Cisse O."/>
            <person name="Nguyen A."/>
            <person name="Hewitt D.A."/>
            <person name="Jedd G."/>
            <person name="Stajich J.E."/>
        </authorList>
    </citation>
    <scope>NUCLEOTIDE SEQUENCE [LARGE SCALE GENOMIC DNA]</scope>
    <source>
        <strain evidence="2 3">DAH-3</strain>
    </source>
</reference>
<evidence type="ECO:0000313" key="3">
    <source>
        <dbReference type="Proteomes" id="UP000186594"/>
    </source>
</evidence>
<feature type="region of interest" description="Disordered" evidence="1">
    <location>
        <begin position="117"/>
        <end position="217"/>
    </location>
</feature>
<feature type="compositionally biased region" description="Polar residues" evidence="1">
    <location>
        <begin position="175"/>
        <end position="187"/>
    </location>
</feature>
<evidence type="ECO:0000256" key="1">
    <source>
        <dbReference type="SAM" id="MobiDB-lite"/>
    </source>
</evidence>
<feature type="compositionally biased region" description="Low complexity" evidence="1">
    <location>
        <begin position="202"/>
        <end position="217"/>
    </location>
</feature>
<name>A0A1U7LL89_NEOID</name>
<feature type="compositionally biased region" description="Polar residues" evidence="1">
    <location>
        <begin position="117"/>
        <end position="130"/>
    </location>
</feature>
<feature type="region of interest" description="Disordered" evidence="1">
    <location>
        <begin position="243"/>
        <end position="265"/>
    </location>
</feature>
<comment type="caution">
    <text evidence="2">The sequence shown here is derived from an EMBL/GenBank/DDBJ whole genome shotgun (WGS) entry which is preliminary data.</text>
</comment>
<gene>
    <name evidence="2" type="ORF">NEOLI_004391</name>
</gene>
<proteinExistence type="predicted"/>
<accession>A0A1U7LL89</accession>